<accession>A0A559J0W8</accession>
<dbReference type="InterPro" id="IPR000160">
    <property type="entry name" value="GGDEF_dom"/>
</dbReference>
<dbReference type="OrthoDB" id="9759607at2"/>
<evidence type="ECO:0000313" key="4">
    <source>
        <dbReference type="Proteomes" id="UP000318102"/>
    </source>
</evidence>
<dbReference type="Gene3D" id="3.30.70.270">
    <property type="match status" value="1"/>
</dbReference>
<dbReference type="InterPro" id="IPR050469">
    <property type="entry name" value="Diguanylate_Cyclase"/>
</dbReference>
<gene>
    <name evidence="3" type="ORF">FPZ44_11010</name>
</gene>
<evidence type="ECO:0000259" key="2">
    <source>
        <dbReference type="PROSITE" id="PS50887"/>
    </source>
</evidence>
<dbReference type="GO" id="GO:0005886">
    <property type="term" value="C:plasma membrane"/>
    <property type="evidence" value="ECO:0007669"/>
    <property type="project" value="TreeGrafter"/>
</dbReference>
<sequence length="241" mass="27417">MNIGQLVLGLISIGIVTAFNLYLFAIDRLSSSFAIVSGIWIVMSWALGKYIDLLRYTITYDSLTSAYSRTVAVKQYRRLLHRAKRKNGAVAIYFIDVDNFKQINDNYGHNIGDKMLSKIADQLLQLRIPEKVVVRWGGDEFVVMVPCQSEHEVEAALHLMNKSIQSINQQGTISLSISLGTAVYSHRGSHQGARPKQLEQLVDMADKQMLWNKQRKKMNMTVISKHTGTGRYYPNLCRKMF</sequence>
<name>A0A559J0W8_9BACL</name>
<keyword evidence="4" id="KW-1185">Reference proteome</keyword>
<dbReference type="InterPro" id="IPR043128">
    <property type="entry name" value="Rev_trsase/Diguanyl_cyclase"/>
</dbReference>
<dbReference type="Proteomes" id="UP000318102">
    <property type="component" value="Unassembled WGS sequence"/>
</dbReference>
<proteinExistence type="predicted"/>
<organism evidence="3 4">
    <name type="scientific">Paenibacillus agilis</name>
    <dbReference type="NCBI Taxonomy" id="3020863"/>
    <lineage>
        <taxon>Bacteria</taxon>
        <taxon>Bacillati</taxon>
        <taxon>Bacillota</taxon>
        <taxon>Bacilli</taxon>
        <taxon>Bacillales</taxon>
        <taxon>Paenibacillaceae</taxon>
        <taxon>Paenibacillus</taxon>
    </lineage>
</organism>
<dbReference type="PANTHER" id="PTHR45138">
    <property type="entry name" value="REGULATORY COMPONENTS OF SENSORY TRANSDUCTION SYSTEM"/>
    <property type="match status" value="1"/>
</dbReference>
<dbReference type="SMART" id="SM00267">
    <property type="entry name" value="GGDEF"/>
    <property type="match status" value="1"/>
</dbReference>
<comment type="caution">
    <text evidence="3">The sequence shown here is derived from an EMBL/GenBank/DDBJ whole genome shotgun (WGS) entry which is preliminary data.</text>
</comment>
<dbReference type="NCBIfam" id="TIGR00254">
    <property type="entry name" value="GGDEF"/>
    <property type="match status" value="1"/>
</dbReference>
<dbReference type="RefSeq" id="WP_144990108.1">
    <property type="nucleotide sequence ID" value="NZ_VNJK01000001.1"/>
</dbReference>
<keyword evidence="1" id="KW-0812">Transmembrane</keyword>
<dbReference type="InterPro" id="IPR029787">
    <property type="entry name" value="Nucleotide_cyclase"/>
</dbReference>
<dbReference type="SUPFAM" id="SSF55073">
    <property type="entry name" value="Nucleotide cyclase"/>
    <property type="match status" value="1"/>
</dbReference>
<evidence type="ECO:0000256" key="1">
    <source>
        <dbReference type="SAM" id="Phobius"/>
    </source>
</evidence>
<dbReference type="PROSITE" id="PS50887">
    <property type="entry name" value="GGDEF"/>
    <property type="match status" value="1"/>
</dbReference>
<dbReference type="AlphaFoldDB" id="A0A559J0W8"/>
<dbReference type="GO" id="GO:0052621">
    <property type="term" value="F:diguanylate cyclase activity"/>
    <property type="evidence" value="ECO:0007669"/>
    <property type="project" value="TreeGrafter"/>
</dbReference>
<dbReference type="GO" id="GO:0043709">
    <property type="term" value="P:cell adhesion involved in single-species biofilm formation"/>
    <property type="evidence" value="ECO:0007669"/>
    <property type="project" value="TreeGrafter"/>
</dbReference>
<reference evidence="3 4" key="1">
    <citation type="submission" date="2019-07" db="EMBL/GenBank/DDBJ databases">
        <authorList>
            <person name="Kim J."/>
        </authorList>
    </citation>
    <scope>NUCLEOTIDE SEQUENCE [LARGE SCALE GENOMIC DNA]</scope>
    <source>
        <strain evidence="3 4">N4</strain>
    </source>
</reference>
<dbReference type="PANTHER" id="PTHR45138:SF6">
    <property type="entry name" value="DIGUANYLATE CYCLASE DGCN"/>
    <property type="match status" value="1"/>
</dbReference>
<dbReference type="GO" id="GO:1902201">
    <property type="term" value="P:negative regulation of bacterial-type flagellum-dependent cell motility"/>
    <property type="evidence" value="ECO:0007669"/>
    <property type="project" value="TreeGrafter"/>
</dbReference>
<keyword evidence="1" id="KW-1133">Transmembrane helix</keyword>
<dbReference type="Pfam" id="PF00990">
    <property type="entry name" value="GGDEF"/>
    <property type="match status" value="1"/>
</dbReference>
<dbReference type="EMBL" id="VNJK01000001">
    <property type="protein sequence ID" value="TVX93535.1"/>
    <property type="molecule type" value="Genomic_DNA"/>
</dbReference>
<protein>
    <submittedName>
        <fullName evidence="3">GGDEF domain-containing protein</fullName>
    </submittedName>
</protein>
<feature type="domain" description="GGDEF" evidence="2">
    <location>
        <begin position="88"/>
        <end position="225"/>
    </location>
</feature>
<feature type="transmembrane region" description="Helical" evidence="1">
    <location>
        <begin position="7"/>
        <end position="25"/>
    </location>
</feature>
<dbReference type="CDD" id="cd01949">
    <property type="entry name" value="GGDEF"/>
    <property type="match status" value="1"/>
</dbReference>
<feature type="transmembrane region" description="Helical" evidence="1">
    <location>
        <begin position="31"/>
        <end position="48"/>
    </location>
</feature>
<evidence type="ECO:0000313" key="3">
    <source>
        <dbReference type="EMBL" id="TVX93535.1"/>
    </source>
</evidence>
<keyword evidence="1" id="KW-0472">Membrane</keyword>